<sequence>MILGLDSVTTALQKLRSCGARERTVLSQSTVRSRSCGEERKRLAVNNPWELNSVSILSKSSSLLVLLDFEGVFCCICGGSQRSACFIDI</sequence>
<accession>A0ABD1HZK0</accession>
<comment type="caution">
    <text evidence="1">The sequence shown here is derived from an EMBL/GenBank/DDBJ whole genome shotgun (WGS) entry which is preliminary data.</text>
</comment>
<reference evidence="1 2" key="1">
    <citation type="submission" date="2024-06" db="EMBL/GenBank/DDBJ databases">
        <title>A chromosome level genome sequence of Diviner's sage (Salvia divinorum).</title>
        <authorList>
            <person name="Ford S.A."/>
            <person name="Ro D.-K."/>
            <person name="Ness R.W."/>
            <person name="Phillips M.A."/>
        </authorList>
    </citation>
    <scope>NUCLEOTIDE SEQUENCE [LARGE SCALE GENOMIC DNA]</scope>
    <source>
        <strain evidence="1">SAF-2024a</strain>
        <tissue evidence="1">Leaf</tissue>
    </source>
</reference>
<protein>
    <submittedName>
        <fullName evidence="1">Uncharacterized protein</fullName>
    </submittedName>
</protein>
<evidence type="ECO:0000313" key="2">
    <source>
        <dbReference type="Proteomes" id="UP001567538"/>
    </source>
</evidence>
<proteinExistence type="predicted"/>
<dbReference type="EMBL" id="JBEAFC010000003">
    <property type="protein sequence ID" value="KAL1561910.1"/>
    <property type="molecule type" value="Genomic_DNA"/>
</dbReference>
<dbReference type="Proteomes" id="UP001567538">
    <property type="component" value="Unassembled WGS sequence"/>
</dbReference>
<name>A0ABD1HZK0_SALDI</name>
<evidence type="ECO:0000313" key="1">
    <source>
        <dbReference type="EMBL" id="KAL1561910.1"/>
    </source>
</evidence>
<keyword evidence="2" id="KW-1185">Reference proteome</keyword>
<gene>
    <name evidence="1" type="ORF">AAHA92_04550</name>
</gene>
<organism evidence="1 2">
    <name type="scientific">Salvia divinorum</name>
    <name type="common">Maria pastora</name>
    <name type="synonym">Diviner's sage</name>
    <dbReference type="NCBI Taxonomy" id="28513"/>
    <lineage>
        <taxon>Eukaryota</taxon>
        <taxon>Viridiplantae</taxon>
        <taxon>Streptophyta</taxon>
        <taxon>Embryophyta</taxon>
        <taxon>Tracheophyta</taxon>
        <taxon>Spermatophyta</taxon>
        <taxon>Magnoliopsida</taxon>
        <taxon>eudicotyledons</taxon>
        <taxon>Gunneridae</taxon>
        <taxon>Pentapetalae</taxon>
        <taxon>asterids</taxon>
        <taxon>lamiids</taxon>
        <taxon>Lamiales</taxon>
        <taxon>Lamiaceae</taxon>
        <taxon>Nepetoideae</taxon>
        <taxon>Mentheae</taxon>
        <taxon>Salviinae</taxon>
        <taxon>Salvia</taxon>
        <taxon>Salvia subgen. Calosphace</taxon>
    </lineage>
</organism>
<dbReference type="AlphaFoldDB" id="A0ABD1HZK0"/>